<proteinExistence type="predicted"/>
<reference evidence="2 3" key="3">
    <citation type="submission" date="2020-02" db="EMBL/GenBank/DDBJ databases">
        <title>Newly sequenced genome of strain CSTR1 showed variability in Candidatus Kuenenia stuttgartiensis genomes.</title>
        <authorList>
            <person name="Ding C."/>
            <person name="Adrian L."/>
        </authorList>
    </citation>
    <scope>NUCLEOTIDE SEQUENCE [LARGE SCALE GENOMIC DNA]</scope>
    <source>
        <strain evidence="2 3">CSTR1</strain>
    </source>
</reference>
<name>Q1Q455_KUEST</name>
<reference evidence="1" key="1">
    <citation type="journal article" date="2006" name="Nature">
        <title>Deciphering the evolution and metabolism of an anammox bacterium from a community genome.</title>
        <authorList>
            <person name="Strous M."/>
            <person name="Pelletier E."/>
            <person name="Mangenot S."/>
            <person name="Rattei T."/>
            <person name="Lehner A."/>
            <person name="Taylor M.W."/>
            <person name="Horn M."/>
            <person name="Daims H."/>
            <person name="Bartol-Mavel D."/>
            <person name="Wincker P."/>
            <person name="Barbe V."/>
            <person name="Fonknechten N."/>
            <person name="Vallenet D."/>
            <person name="Segurens B."/>
            <person name="Schenowitz-Truong C."/>
            <person name="Medigue C."/>
            <person name="Collingro A."/>
            <person name="Snel B."/>
            <person name="Dutilh B.E."/>
            <person name="OpDenCamp H.J.M."/>
            <person name="vanDerDrift C."/>
            <person name="Cirpus I."/>
            <person name="vanDePas-Schoonen K.T."/>
            <person name="Harhangi H.R."/>
            <person name="vanNiftrik L."/>
            <person name="Schmid M."/>
            <person name="Keltjens J."/>
            <person name="vanDeVossenberg J."/>
            <person name="Kartal B."/>
            <person name="Meier H."/>
            <person name="Frishman D."/>
            <person name="Huynen M.A."/>
            <person name="Mewes H."/>
            <person name="Weissenbach J."/>
            <person name="Jetten M.S.M."/>
            <person name="Wagner M."/>
            <person name="LePaslier D."/>
        </authorList>
    </citation>
    <scope>NUCLEOTIDE SEQUENCE</scope>
</reference>
<protein>
    <submittedName>
        <fullName evidence="1">Uncharacterized protein</fullName>
    </submittedName>
</protein>
<organism evidence="1">
    <name type="scientific">Kuenenia stuttgartiensis</name>
    <dbReference type="NCBI Taxonomy" id="174633"/>
    <lineage>
        <taxon>Bacteria</taxon>
        <taxon>Pseudomonadati</taxon>
        <taxon>Planctomycetota</taxon>
        <taxon>Candidatus Brocadiia</taxon>
        <taxon>Candidatus Brocadiales</taxon>
        <taxon>Candidatus Brocadiaceae</taxon>
        <taxon>Candidatus Kuenenia</taxon>
    </lineage>
</organism>
<dbReference type="EMBL" id="CT573071">
    <property type="protein sequence ID" value="CAJ74793.1"/>
    <property type="molecule type" value="Genomic_DNA"/>
</dbReference>
<sequence>MNYFGNLPKIQKILDFKCYIQGTSYLIVDLQSGSSLQLEPRVLYWQFNHEMPSAAFGRNQKGDF</sequence>
<dbReference type="Proteomes" id="UP000501926">
    <property type="component" value="Chromosome"/>
</dbReference>
<dbReference type="EMBL" id="CP049055">
    <property type="protein sequence ID" value="QII11911.1"/>
    <property type="molecule type" value="Genomic_DNA"/>
</dbReference>
<accession>Q1Q455</accession>
<evidence type="ECO:0000313" key="1">
    <source>
        <dbReference type="EMBL" id="CAJ74793.1"/>
    </source>
</evidence>
<evidence type="ECO:0000313" key="2">
    <source>
        <dbReference type="EMBL" id="QII11911.1"/>
    </source>
</evidence>
<gene>
    <name evidence="2" type="ORF">KsCSTR_25320</name>
    <name evidence="1" type="ORF">kuste4030</name>
</gene>
<dbReference type="AlphaFoldDB" id="Q1Q455"/>
<evidence type="ECO:0000313" key="3">
    <source>
        <dbReference type="Proteomes" id="UP000501926"/>
    </source>
</evidence>
<reference evidence="1" key="2">
    <citation type="submission" date="2006-01" db="EMBL/GenBank/DDBJ databases">
        <authorList>
            <person name="Genoscope"/>
        </authorList>
    </citation>
    <scope>NUCLEOTIDE SEQUENCE</scope>
</reference>